<dbReference type="InterPro" id="IPR000014">
    <property type="entry name" value="PAS"/>
</dbReference>
<evidence type="ECO:0000313" key="7">
    <source>
        <dbReference type="EMBL" id="OIQ98322.1"/>
    </source>
</evidence>
<dbReference type="Gene3D" id="3.30.565.10">
    <property type="entry name" value="Histidine kinase-like ATPase, C-terminal domain"/>
    <property type="match status" value="1"/>
</dbReference>
<gene>
    <name evidence="7" type="primary">cph1_23</name>
    <name evidence="7" type="ORF">GALL_196000</name>
</gene>
<reference evidence="7" key="1">
    <citation type="submission" date="2016-10" db="EMBL/GenBank/DDBJ databases">
        <title>Sequence of Gallionella enrichment culture.</title>
        <authorList>
            <person name="Poehlein A."/>
            <person name="Muehling M."/>
            <person name="Daniel R."/>
        </authorList>
    </citation>
    <scope>NUCLEOTIDE SEQUENCE</scope>
</reference>
<dbReference type="SUPFAM" id="SSF55874">
    <property type="entry name" value="ATPase domain of HSP90 chaperone/DNA topoisomerase II/histidine kinase"/>
    <property type="match status" value="1"/>
</dbReference>
<dbReference type="PROSITE" id="PS50109">
    <property type="entry name" value="HIS_KIN"/>
    <property type="match status" value="1"/>
</dbReference>
<dbReference type="GO" id="GO:0000155">
    <property type="term" value="F:phosphorelay sensor kinase activity"/>
    <property type="evidence" value="ECO:0007669"/>
    <property type="project" value="InterPro"/>
</dbReference>
<sequence>MAAGKDLNNSLDLGVIVIEDDRRISVWNDWIAHKAQIPAAKALGRTLAELFPALEGAPLLAAVERVFSAGLPTIMSHHFHPRVLPLVEVRGRVVEPVEQSVVVRPLLTGEGRQAACLIQVSDLTSAVKRDRHLRKITAYSRTLFDMSADALVTVDGEGRMLETNPSFETLTGRSGAGLQGQPFCEVFLSVEEARSFVRQAFADRLRHDVTLTLRHADGGLRHVLLNAAVIPGAHSDDPCLYISARDISHRIEAQRQLARKSDELERSNAELSAFAYVASHDLRQPLRMISSYLGLIERRLGTALPDDLREFLSFAVDGARRMDRLILDLLEYSRVGHDDGRREAVDVAEVVNDSLLNLKLAIEESQAELVVGALPVIESDRLELLRLFQNLIGNALKYRSLDRLPRIEVGYRGDGGEHCFFVRDNGIGIAAEQSDRAFGIFQRLVPAEQYEGTGIGLAICKKIVEHRGGRIWVDSRPGFGSTFFFTVPEDAAAS</sequence>
<dbReference type="CDD" id="cd00082">
    <property type="entry name" value="HisKA"/>
    <property type="match status" value="1"/>
</dbReference>
<keyword evidence="3" id="KW-0597">Phosphoprotein</keyword>
<dbReference type="CDD" id="cd00130">
    <property type="entry name" value="PAS"/>
    <property type="match status" value="1"/>
</dbReference>
<feature type="domain" description="Histidine kinase" evidence="6">
    <location>
        <begin position="277"/>
        <end position="491"/>
    </location>
</feature>
<dbReference type="PRINTS" id="PR00344">
    <property type="entry name" value="BCTRLSENSOR"/>
</dbReference>
<dbReference type="InterPro" id="IPR036890">
    <property type="entry name" value="HATPase_C_sf"/>
</dbReference>
<dbReference type="Gene3D" id="3.30.450.20">
    <property type="entry name" value="PAS domain"/>
    <property type="match status" value="2"/>
</dbReference>
<comment type="catalytic activity">
    <reaction evidence="1">
        <text>ATP + protein L-histidine = ADP + protein N-phospho-L-histidine.</text>
        <dbReference type="EC" id="2.7.13.3"/>
    </reaction>
</comment>
<dbReference type="Pfam" id="PF08448">
    <property type="entry name" value="PAS_4"/>
    <property type="match status" value="2"/>
</dbReference>
<dbReference type="SMART" id="SM00387">
    <property type="entry name" value="HATPase_c"/>
    <property type="match status" value="1"/>
</dbReference>
<dbReference type="InterPro" id="IPR052162">
    <property type="entry name" value="Sensor_kinase/Photoreceptor"/>
</dbReference>
<evidence type="ECO:0000256" key="4">
    <source>
        <dbReference type="ARBA" id="ARBA00022679"/>
    </source>
</evidence>
<dbReference type="NCBIfam" id="TIGR00229">
    <property type="entry name" value="sensory_box"/>
    <property type="match status" value="1"/>
</dbReference>
<dbReference type="Pfam" id="PF00512">
    <property type="entry name" value="HisKA"/>
    <property type="match status" value="1"/>
</dbReference>
<dbReference type="InterPro" id="IPR003594">
    <property type="entry name" value="HATPase_dom"/>
</dbReference>
<dbReference type="InterPro" id="IPR013656">
    <property type="entry name" value="PAS_4"/>
</dbReference>
<dbReference type="EMBL" id="MLJW01000120">
    <property type="protein sequence ID" value="OIQ98322.1"/>
    <property type="molecule type" value="Genomic_DNA"/>
</dbReference>
<evidence type="ECO:0000256" key="1">
    <source>
        <dbReference type="ARBA" id="ARBA00000085"/>
    </source>
</evidence>
<dbReference type="SUPFAM" id="SSF47384">
    <property type="entry name" value="Homodimeric domain of signal transducing histidine kinase"/>
    <property type="match status" value="1"/>
</dbReference>
<dbReference type="SMART" id="SM00388">
    <property type="entry name" value="HisKA"/>
    <property type="match status" value="1"/>
</dbReference>
<dbReference type="SMART" id="SM00091">
    <property type="entry name" value="PAS"/>
    <property type="match status" value="2"/>
</dbReference>
<dbReference type="EC" id="2.7.13.3" evidence="2"/>
<dbReference type="SUPFAM" id="SSF55785">
    <property type="entry name" value="PYP-like sensor domain (PAS domain)"/>
    <property type="match status" value="2"/>
</dbReference>
<dbReference type="InterPro" id="IPR005467">
    <property type="entry name" value="His_kinase_dom"/>
</dbReference>
<dbReference type="AlphaFoldDB" id="A0A1J5RRQ1"/>
<accession>A0A1J5RRQ1</accession>
<dbReference type="Gene3D" id="1.10.287.130">
    <property type="match status" value="1"/>
</dbReference>
<dbReference type="PANTHER" id="PTHR43304">
    <property type="entry name" value="PHYTOCHROME-LIKE PROTEIN CPH1"/>
    <property type="match status" value="1"/>
</dbReference>
<name>A0A1J5RRQ1_9ZZZZ</name>
<dbReference type="Pfam" id="PF02518">
    <property type="entry name" value="HATPase_c"/>
    <property type="match status" value="1"/>
</dbReference>
<dbReference type="PANTHER" id="PTHR43304:SF1">
    <property type="entry name" value="PAC DOMAIN-CONTAINING PROTEIN"/>
    <property type="match status" value="1"/>
</dbReference>
<comment type="caution">
    <text evidence="7">The sequence shown here is derived from an EMBL/GenBank/DDBJ whole genome shotgun (WGS) entry which is preliminary data.</text>
</comment>
<dbReference type="InterPro" id="IPR003661">
    <property type="entry name" value="HisK_dim/P_dom"/>
</dbReference>
<protein>
    <recommendedName>
        <fullName evidence="2">histidine kinase</fullName>
        <ecNumber evidence="2">2.7.13.3</ecNumber>
    </recommendedName>
</protein>
<evidence type="ECO:0000256" key="3">
    <source>
        <dbReference type="ARBA" id="ARBA00022553"/>
    </source>
</evidence>
<proteinExistence type="predicted"/>
<dbReference type="InterPro" id="IPR004358">
    <property type="entry name" value="Sig_transdc_His_kin-like_C"/>
</dbReference>
<evidence type="ECO:0000256" key="2">
    <source>
        <dbReference type="ARBA" id="ARBA00012438"/>
    </source>
</evidence>
<evidence type="ECO:0000256" key="5">
    <source>
        <dbReference type="ARBA" id="ARBA00022777"/>
    </source>
</evidence>
<keyword evidence="4 7" id="KW-0808">Transferase</keyword>
<dbReference type="InterPro" id="IPR035965">
    <property type="entry name" value="PAS-like_dom_sf"/>
</dbReference>
<dbReference type="InterPro" id="IPR036097">
    <property type="entry name" value="HisK_dim/P_sf"/>
</dbReference>
<dbReference type="FunFam" id="3.30.565.10:FF:000006">
    <property type="entry name" value="Sensor histidine kinase WalK"/>
    <property type="match status" value="1"/>
</dbReference>
<organism evidence="7">
    <name type="scientific">mine drainage metagenome</name>
    <dbReference type="NCBI Taxonomy" id="410659"/>
    <lineage>
        <taxon>unclassified sequences</taxon>
        <taxon>metagenomes</taxon>
        <taxon>ecological metagenomes</taxon>
    </lineage>
</organism>
<keyword evidence="5" id="KW-0418">Kinase</keyword>
<evidence type="ECO:0000259" key="6">
    <source>
        <dbReference type="PROSITE" id="PS50109"/>
    </source>
</evidence>